<reference evidence="2 3" key="1">
    <citation type="submission" date="2020-01" db="EMBL/GenBank/DDBJ databases">
        <title>Jiella pacifica sp. nov.</title>
        <authorList>
            <person name="Xue Z."/>
            <person name="Zhu S."/>
            <person name="Chen J."/>
            <person name="Yang J."/>
        </authorList>
    </citation>
    <scope>NUCLEOTIDE SEQUENCE [LARGE SCALE GENOMIC DNA]</scope>
    <source>
        <strain evidence="2 3">40Bstr34</strain>
    </source>
</reference>
<keyword evidence="3" id="KW-1185">Reference proteome</keyword>
<dbReference type="RefSeq" id="WP_163464859.1">
    <property type="nucleotide sequence ID" value="NZ_JAAAMG010000016.1"/>
</dbReference>
<sequence length="111" mass="12426">MRAILILSLAPTALLFGWYWLSLADIGGSFGGVYLSREMNEGVFLLLGRLLQVEPEHLPGMFTSGFAFDAALLFGFLAFRRRRALAVWCSQLQWPAFSRASPRYDRAPPGE</sequence>
<dbReference type="Proteomes" id="UP000469011">
    <property type="component" value="Unassembled WGS sequence"/>
</dbReference>
<keyword evidence="1" id="KW-1133">Transmembrane helix</keyword>
<protein>
    <submittedName>
        <fullName evidence="2">Uncharacterized protein</fullName>
    </submittedName>
</protein>
<name>A0A6N9T7V8_9HYPH</name>
<accession>A0A6N9T7V8</accession>
<gene>
    <name evidence="2" type="ORF">GTK09_17985</name>
</gene>
<dbReference type="InterPro" id="IPR046087">
    <property type="entry name" value="DUF6105"/>
</dbReference>
<evidence type="ECO:0000313" key="2">
    <source>
        <dbReference type="EMBL" id="NDW06315.1"/>
    </source>
</evidence>
<keyword evidence="1" id="KW-0472">Membrane</keyword>
<comment type="caution">
    <text evidence="2">The sequence shown here is derived from an EMBL/GenBank/DDBJ whole genome shotgun (WGS) entry which is preliminary data.</text>
</comment>
<dbReference type="AlphaFoldDB" id="A0A6N9T7V8"/>
<evidence type="ECO:0000313" key="3">
    <source>
        <dbReference type="Proteomes" id="UP000469011"/>
    </source>
</evidence>
<dbReference type="Pfam" id="PF19600">
    <property type="entry name" value="DUF6105"/>
    <property type="match status" value="1"/>
</dbReference>
<organism evidence="2 3">
    <name type="scientific">Jiella pacifica</name>
    <dbReference type="NCBI Taxonomy" id="2696469"/>
    <lineage>
        <taxon>Bacteria</taxon>
        <taxon>Pseudomonadati</taxon>
        <taxon>Pseudomonadota</taxon>
        <taxon>Alphaproteobacteria</taxon>
        <taxon>Hyphomicrobiales</taxon>
        <taxon>Aurantimonadaceae</taxon>
        <taxon>Jiella</taxon>
    </lineage>
</organism>
<feature type="transmembrane region" description="Helical" evidence="1">
    <location>
        <begin position="58"/>
        <end position="79"/>
    </location>
</feature>
<evidence type="ECO:0000256" key="1">
    <source>
        <dbReference type="SAM" id="Phobius"/>
    </source>
</evidence>
<proteinExistence type="predicted"/>
<dbReference type="EMBL" id="JAAAMG010000016">
    <property type="protein sequence ID" value="NDW06315.1"/>
    <property type="molecule type" value="Genomic_DNA"/>
</dbReference>
<keyword evidence="1" id="KW-0812">Transmembrane</keyword>